<evidence type="ECO:0000256" key="10">
    <source>
        <dbReference type="ARBA" id="ARBA00022840"/>
    </source>
</evidence>
<evidence type="ECO:0000313" key="16">
    <source>
        <dbReference type="RefSeq" id="XP_011303759.1"/>
    </source>
</evidence>
<dbReference type="InterPro" id="IPR036425">
    <property type="entry name" value="MoaB/Mog-like_dom_sf"/>
</dbReference>
<evidence type="ECO:0000256" key="13">
    <source>
        <dbReference type="ARBA" id="ARBA00049494"/>
    </source>
</evidence>
<dbReference type="SUPFAM" id="SSF52402">
    <property type="entry name" value="Adenine nucleotide alpha hydrolases-like"/>
    <property type="match status" value="1"/>
</dbReference>
<dbReference type="GO" id="GO:0005524">
    <property type="term" value="F:ATP binding"/>
    <property type="evidence" value="ECO:0007669"/>
    <property type="project" value="UniProtKB-KW"/>
</dbReference>
<protein>
    <recommendedName>
        <fullName evidence="3">FAD synthase</fullName>
        <ecNumber evidence="3">2.7.7.2</ecNumber>
    </recommendedName>
    <alternativeName>
        <fullName evidence="11">FAD pyrophosphorylase</fullName>
    </alternativeName>
    <alternativeName>
        <fullName evidence="12">FMN adenylyltransferase</fullName>
    </alternativeName>
</protein>
<dbReference type="CDD" id="cd00885">
    <property type="entry name" value="cinA"/>
    <property type="match status" value="1"/>
</dbReference>
<dbReference type="KEGG" id="fas:105266943"/>
<dbReference type="RefSeq" id="XP_011303759.1">
    <property type="nucleotide sequence ID" value="XM_011305457.1"/>
</dbReference>
<evidence type="ECO:0000256" key="4">
    <source>
        <dbReference type="ARBA" id="ARBA00022630"/>
    </source>
</evidence>
<keyword evidence="8" id="KW-0547">Nucleotide-binding</keyword>
<evidence type="ECO:0000259" key="14">
    <source>
        <dbReference type="SMART" id="SM00852"/>
    </source>
</evidence>
<evidence type="ECO:0000313" key="15">
    <source>
        <dbReference type="Proteomes" id="UP000694866"/>
    </source>
</evidence>
<keyword evidence="15" id="KW-1185">Reference proteome</keyword>
<comment type="pathway">
    <text evidence="1">Cofactor biosynthesis; FAD biosynthesis; FAD from FMN: step 1/1.</text>
</comment>
<dbReference type="PANTHER" id="PTHR23293:SF9">
    <property type="entry name" value="FAD SYNTHASE"/>
    <property type="match status" value="1"/>
</dbReference>
<evidence type="ECO:0000256" key="1">
    <source>
        <dbReference type="ARBA" id="ARBA00004726"/>
    </source>
</evidence>
<dbReference type="InterPro" id="IPR014729">
    <property type="entry name" value="Rossmann-like_a/b/a_fold"/>
</dbReference>
<sequence>MLQICQYLLRNLSISNLRRYASIAARPFSKSGDKFNAGLIIIGDEILKAQVKDTNSFFMCSLLWECGVKVEKISVISDDVDLIANEIMEFSGKYKYVITSGGIGPTHDDMTFEGLAKAFNDSLHCHPTIVGIVQDVYRTQDEKSPAFKMAHVPKKAVLRFGKHQETGECLKFPCVNVENVYVFPGSPVYLERLFQSLCKELFKGEKFVKRELFLDSKEESFADVLTKVAKEFPNVAFGSYPITGESYYKARVTIESDSEDETLRAQERFRSSLPREIFVNYDKHPHVDSHEKFLAFMDECQCDDYGKTLEELRKLYEKPKEVAICFDGSVESTVLLHLAHVAQMQLKNSSKINVIMFKNEEWFPEVENFVKDITSRYNLNVITMNLPPQEATKNLEASHPDIKFLLLGIKSRSKDSGVYHNLARQTSISSIVIKCPLNGWTVDSLWTFARSLSLPYCSLYDKGYTCVGARESTKPNVNLITGDKETCQPAWKFNRPRK</sequence>
<dbReference type="Gene3D" id="3.40.980.10">
    <property type="entry name" value="MoaB/Mog-like domain"/>
    <property type="match status" value="1"/>
</dbReference>
<dbReference type="InterPro" id="IPR001453">
    <property type="entry name" value="MoaB/Mog_dom"/>
</dbReference>
<organism evidence="15 16">
    <name type="scientific">Fopius arisanus</name>
    <dbReference type="NCBI Taxonomy" id="64838"/>
    <lineage>
        <taxon>Eukaryota</taxon>
        <taxon>Metazoa</taxon>
        <taxon>Ecdysozoa</taxon>
        <taxon>Arthropoda</taxon>
        <taxon>Hexapoda</taxon>
        <taxon>Insecta</taxon>
        <taxon>Pterygota</taxon>
        <taxon>Neoptera</taxon>
        <taxon>Endopterygota</taxon>
        <taxon>Hymenoptera</taxon>
        <taxon>Apocrita</taxon>
        <taxon>Ichneumonoidea</taxon>
        <taxon>Braconidae</taxon>
        <taxon>Opiinae</taxon>
        <taxon>Fopius</taxon>
    </lineage>
</organism>
<keyword evidence="7" id="KW-0548">Nucleotidyltransferase</keyword>
<dbReference type="Proteomes" id="UP000694866">
    <property type="component" value="Unplaced"/>
</dbReference>
<dbReference type="Pfam" id="PF00994">
    <property type="entry name" value="MoCF_biosynth"/>
    <property type="match status" value="1"/>
</dbReference>
<accession>A0A9R1T6N8</accession>
<reference evidence="16" key="1">
    <citation type="submission" date="2025-08" db="UniProtKB">
        <authorList>
            <consortium name="RefSeq"/>
        </authorList>
    </citation>
    <scope>IDENTIFICATION</scope>
    <source>
        <strain evidence="16">USDA-PBARC FA_bdor</strain>
        <tissue evidence="16">Whole organism</tissue>
    </source>
</reference>
<gene>
    <name evidence="16" type="primary">LOC105266943</name>
</gene>
<evidence type="ECO:0000256" key="8">
    <source>
        <dbReference type="ARBA" id="ARBA00022741"/>
    </source>
</evidence>
<name>A0A9R1T6N8_9HYME</name>
<dbReference type="EC" id="2.7.7.2" evidence="3"/>
<keyword evidence="4" id="KW-0285">Flavoprotein</keyword>
<dbReference type="GO" id="GO:0003919">
    <property type="term" value="F:FMN adenylyltransferase activity"/>
    <property type="evidence" value="ECO:0007669"/>
    <property type="project" value="UniProtKB-EC"/>
</dbReference>
<evidence type="ECO:0000256" key="7">
    <source>
        <dbReference type="ARBA" id="ARBA00022695"/>
    </source>
</evidence>
<dbReference type="Pfam" id="PF01507">
    <property type="entry name" value="PAPS_reduct"/>
    <property type="match status" value="2"/>
</dbReference>
<proteinExistence type="inferred from homology"/>
<dbReference type="GeneID" id="105266943"/>
<dbReference type="InterPro" id="IPR002500">
    <property type="entry name" value="PAPS_reduct_dom"/>
</dbReference>
<evidence type="ECO:0000256" key="6">
    <source>
        <dbReference type="ARBA" id="ARBA00022679"/>
    </source>
</evidence>
<keyword evidence="9" id="KW-0274">FAD</keyword>
<dbReference type="Pfam" id="PF24102">
    <property type="entry name" value="FLAD1_M"/>
    <property type="match status" value="1"/>
</dbReference>
<evidence type="ECO:0000256" key="3">
    <source>
        <dbReference type="ARBA" id="ARBA00012393"/>
    </source>
</evidence>
<keyword evidence="5" id="KW-0288">FMN</keyword>
<dbReference type="SUPFAM" id="SSF53218">
    <property type="entry name" value="Molybdenum cofactor biosynthesis proteins"/>
    <property type="match status" value="1"/>
</dbReference>
<dbReference type="AlphaFoldDB" id="A0A9R1T6N8"/>
<dbReference type="GO" id="GO:0006747">
    <property type="term" value="P:FAD biosynthetic process"/>
    <property type="evidence" value="ECO:0007669"/>
    <property type="project" value="TreeGrafter"/>
</dbReference>
<evidence type="ECO:0000256" key="2">
    <source>
        <dbReference type="ARBA" id="ARBA00007589"/>
    </source>
</evidence>
<feature type="domain" description="MoaB/Mog" evidence="14">
    <location>
        <begin position="38"/>
        <end position="204"/>
    </location>
</feature>
<keyword evidence="6" id="KW-0808">Transferase</keyword>
<evidence type="ECO:0000256" key="11">
    <source>
        <dbReference type="ARBA" id="ARBA00031145"/>
    </source>
</evidence>
<dbReference type="PANTHER" id="PTHR23293">
    <property type="entry name" value="FAD SYNTHETASE-RELATED FMN ADENYLYLTRANSFERASE"/>
    <property type="match status" value="1"/>
</dbReference>
<evidence type="ECO:0000256" key="12">
    <source>
        <dbReference type="ARBA" id="ARBA00031871"/>
    </source>
</evidence>
<evidence type="ECO:0000256" key="5">
    <source>
        <dbReference type="ARBA" id="ARBA00022643"/>
    </source>
</evidence>
<evidence type="ECO:0000256" key="9">
    <source>
        <dbReference type="ARBA" id="ARBA00022827"/>
    </source>
</evidence>
<dbReference type="OrthoDB" id="270728at2759"/>
<dbReference type="SMART" id="SM00852">
    <property type="entry name" value="MoCF_biosynth"/>
    <property type="match status" value="1"/>
</dbReference>
<comment type="catalytic activity">
    <reaction evidence="13">
        <text>FMN + ATP + H(+) = FAD + diphosphate</text>
        <dbReference type="Rhea" id="RHEA:17237"/>
        <dbReference type="ChEBI" id="CHEBI:15378"/>
        <dbReference type="ChEBI" id="CHEBI:30616"/>
        <dbReference type="ChEBI" id="CHEBI:33019"/>
        <dbReference type="ChEBI" id="CHEBI:57692"/>
        <dbReference type="ChEBI" id="CHEBI:58210"/>
        <dbReference type="EC" id="2.7.7.2"/>
    </reaction>
</comment>
<keyword evidence="10" id="KW-0067">ATP-binding</keyword>
<dbReference type="InterPro" id="IPR056596">
    <property type="entry name" value="FLAD1_M"/>
</dbReference>
<dbReference type="Gene3D" id="3.40.50.620">
    <property type="entry name" value="HUPs"/>
    <property type="match status" value="1"/>
</dbReference>
<comment type="similarity">
    <text evidence="2">In the N-terminal section; belongs to the MoaB/Mog family.</text>
</comment>